<keyword evidence="6" id="KW-0527">Neuropeptide</keyword>
<evidence type="ECO:0000313" key="8">
    <source>
        <dbReference type="Proteomes" id="UP000050640"/>
    </source>
</evidence>
<feature type="chain" id="PRO_5006448084" evidence="7">
    <location>
        <begin position="25"/>
        <end position="111"/>
    </location>
</feature>
<evidence type="ECO:0000256" key="7">
    <source>
        <dbReference type="SAM" id="SignalP"/>
    </source>
</evidence>
<protein>
    <submittedName>
        <fullName evidence="9">Uncharacterized protein</fullName>
    </submittedName>
</protein>
<dbReference type="InterPro" id="IPR051041">
    <property type="entry name" value="FMRFamide-related_np"/>
</dbReference>
<evidence type="ECO:0000256" key="5">
    <source>
        <dbReference type="ARBA" id="ARBA00022815"/>
    </source>
</evidence>
<feature type="signal peptide" evidence="7">
    <location>
        <begin position="1"/>
        <end position="24"/>
    </location>
</feature>
<keyword evidence="4" id="KW-0165">Cleavage on pair of basic residues</keyword>
<comment type="subcellular location">
    <subcellularLocation>
        <location evidence="1">Secreted</location>
    </subcellularLocation>
</comment>
<dbReference type="PANTHER" id="PTHR20986:SF14">
    <property type="entry name" value="FMRFAMIDE-LIKE NEUROPEPTIDES 6"/>
    <property type="match status" value="1"/>
</dbReference>
<evidence type="ECO:0000256" key="1">
    <source>
        <dbReference type="ARBA" id="ARBA00004613"/>
    </source>
</evidence>
<keyword evidence="3" id="KW-0964">Secreted</keyword>
<dbReference type="GO" id="GO:0007218">
    <property type="term" value="P:neuropeptide signaling pathway"/>
    <property type="evidence" value="ECO:0007669"/>
    <property type="project" value="UniProtKB-KW"/>
</dbReference>
<sequence>MTSVLALVLVVMMVIYGNVEVAECLEMYENDPEIVDREIRILCNLNPAFDICPEHDMEKRKSSYMRFGRSHPTIVEVEPHLNEKRKSAYMRFGRRSVDSNEYVKRKSAYMR</sequence>
<dbReference type="AlphaFoldDB" id="A0A0R3S7H2"/>
<dbReference type="GO" id="GO:0005576">
    <property type="term" value="C:extracellular region"/>
    <property type="evidence" value="ECO:0007669"/>
    <property type="project" value="UniProtKB-SubCell"/>
</dbReference>
<evidence type="ECO:0000256" key="4">
    <source>
        <dbReference type="ARBA" id="ARBA00022685"/>
    </source>
</evidence>
<evidence type="ECO:0000256" key="6">
    <source>
        <dbReference type="ARBA" id="ARBA00023320"/>
    </source>
</evidence>
<evidence type="ECO:0000256" key="3">
    <source>
        <dbReference type="ARBA" id="ARBA00022525"/>
    </source>
</evidence>
<keyword evidence="5" id="KW-0027">Amidation</keyword>
<evidence type="ECO:0000256" key="2">
    <source>
        <dbReference type="ARBA" id="ARBA00006356"/>
    </source>
</evidence>
<name>A0A0R3S7H2_9BILA</name>
<organism evidence="8 9">
    <name type="scientific">Elaeophora elaphi</name>
    <dbReference type="NCBI Taxonomy" id="1147741"/>
    <lineage>
        <taxon>Eukaryota</taxon>
        <taxon>Metazoa</taxon>
        <taxon>Ecdysozoa</taxon>
        <taxon>Nematoda</taxon>
        <taxon>Chromadorea</taxon>
        <taxon>Rhabditida</taxon>
        <taxon>Spirurina</taxon>
        <taxon>Spiruromorpha</taxon>
        <taxon>Filarioidea</taxon>
        <taxon>Onchocercidae</taxon>
        <taxon>Elaeophora</taxon>
    </lineage>
</organism>
<evidence type="ECO:0000313" key="9">
    <source>
        <dbReference type="WBParaSite" id="EEL_0001074401-mRNA-1"/>
    </source>
</evidence>
<dbReference type="PANTHER" id="PTHR20986">
    <property type="entry name" value="FMRFAMIDE-RELATED PEPTIDES"/>
    <property type="match status" value="1"/>
</dbReference>
<dbReference type="STRING" id="1147741.A0A0R3S7H2"/>
<accession>A0A0R3S7H2</accession>
<dbReference type="Proteomes" id="UP000050640">
    <property type="component" value="Unplaced"/>
</dbReference>
<reference evidence="9" key="1">
    <citation type="submission" date="2017-02" db="UniProtKB">
        <authorList>
            <consortium name="WormBaseParasite"/>
        </authorList>
    </citation>
    <scope>IDENTIFICATION</scope>
</reference>
<keyword evidence="7" id="KW-0732">Signal</keyword>
<proteinExistence type="inferred from homology"/>
<keyword evidence="8" id="KW-1185">Reference proteome</keyword>
<dbReference type="WBParaSite" id="EEL_0001074401-mRNA-1">
    <property type="protein sequence ID" value="EEL_0001074401-mRNA-1"/>
    <property type="gene ID" value="EEL_0001074401"/>
</dbReference>
<comment type="similarity">
    <text evidence="2">Belongs to the FARP (FMRFamide related peptide) family.</text>
</comment>